<dbReference type="RefSeq" id="WP_344069397.1">
    <property type="nucleotide sequence ID" value="NZ_BAAAPN010000106.1"/>
</dbReference>
<name>A0ABP4XEP4_9MICO</name>
<dbReference type="Proteomes" id="UP001501475">
    <property type="component" value="Unassembled WGS sequence"/>
</dbReference>
<evidence type="ECO:0008006" key="5">
    <source>
        <dbReference type="Google" id="ProtNLM"/>
    </source>
</evidence>
<feature type="region of interest" description="Disordered" evidence="1">
    <location>
        <begin position="1"/>
        <end position="20"/>
    </location>
</feature>
<evidence type="ECO:0000256" key="2">
    <source>
        <dbReference type="SAM" id="Phobius"/>
    </source>
</evidence>
<dbReference type="Pfam" id="PF11222">
    <property type="entry name" value="DUF3017"/>
    <property type="match status" value="1"/>
</dbReference>
<comment type="caution">
    <text evidence="3">The sequence shown here is derived from an EMBL/GenBank/DDBJ whole genome shotgun (WGS) entry which is preliminary data.</text>
</comment>
<feature type="transmembrane region" description="Helical" evidence="2">
    <location>
        <begin position="52"/>
        <end position="70"/>
    </location>
</feature>
<keyword evidence="4" id="KW-1185">Reference proteome</keyword>
<proteinExistence type="predicted"/>
<keyword evidence="2" id="KW-0812">Transmembrane</keyword>
<accession>A0ABP4XEP4</accession>
<sequence length="110" mass="11472">MSDDQPWGPGRSRPVAPEPRPPAVARLGAWWVVAAILASGIGWAVTDHMLRATVSVAAACALGGVLRLVLQPTRAGGLVVRGKAVDVTLLWVFAAVVLLAGFALDLRARV</sequence>
<keyword evidence="2" id="KW-1133">Transmembrane helix</keyword>
<evidence type="ECO:0000313" key="4">
    <source>
        <dbReference type="Proteomes" id="UP001501475"/>
    </source>
</evidence>
<organism evidence="3 4">
    <name type="scientific">Nostocoides vanveenii</name>
    <dbReference type="NCBI Taxonomy" id="330835"/>
    <lineage>
        <taxon>Bacteria</taxon>
        <taxon>Bacillati</taxon>
        <taxon>Actinomycetota</taxon>
        <taxon>Actinomycetes</taxon>
        <taxon>Micrococcales</taxon>
        <taxon>Intrasporangiaceae</taxon>
        <taxon>Nostocoides</taxon>
    </lineage>
</organism>
<protein>
    <recommendedName>
        <fullName evidence="5">DUF3017 domain-containing protein</fullName>
    </recommendedName>
</protein>
<keyword evidence="2" id="KW-0472">Membrane</keyword>
<evidence type="ECO:0000256" key="1">
    <source>
        <dbReference type="SAM" id="MobiDB-lite"/>
    </source>
</evidence>
<dbReference type="EMBL" id="BAAAPN010000106">
    <property type="protein sequence ID" value="GAA1777049.1"/>
    <property type="molecule type" value="Genomic_DNA"/>
</dbReference>
<feature type="transmembrane region" description="Helical" evidence="2">
    <location>
        <begin position="27"/>
        <end position="45"/>
    </location>
</feature>
<feature type="transmembrane region" description="Helical" evidence="2">
    <location>
        <begin position="90"/>
        <end position="108"/>
    </location>
</feature>
<gene>
    <name evidence="3" type="ORF">GCM10009810_37720</name>
</gene>
<evidence type="ECO:0000313" key="3">
    <source>
        <dbReference type="EMBL" id="GAA1777049.1"/>
    </source>
</evidence>
<reference evidence="4" key="1">
    <citation type="journal article" date="2019" name="Int. J. Syst. Evol. Microbiol.">
        <title>The Global Catalogue of Microorganisms (GCM) 10K type strain sequencing project: providing services to taxonomists for standard genome sequencing and annotation.</title>
        <authorList>
            <consortium name="The Broad Institute Genomics Platform"/>
            <consortium name="The Broad Institute Genome Sequencing Center for Infectious Disease"/>
            <person name="Wu L."/>
            <person name="Ma J."/>
        </authorList>
    </citation>
    <scope>NUCLEOTIDE SEQUENCE [LARGE SCALE GENOMIC DNA]</scope>
    <source>
        <strain evidence="4">JCM 15591</strain>
    </source>
</reference>
<dbReference type="InterPro" id="IPR021385">
    <property type="entry name" value="DUF3017"/>
</dbReference>